<dbReference type="GO" id="GO:0034704">
    <property type="term" value="C:calcium channel complex"/>
    <property type="evidence" value="ECO:0007669"/>
    <property type="project" value="TreeGrafter"/>
</dbReference>
<proteinExistence type="predicted"/>
<keyword evidence="2" id="KW-1185">Reference proteome</keyword>
<dbReference type="GO" id="GO:0005219">
    <property type="term" value="F:ryanodine-sensitive calcium-release channel activity"/>
    <property type="evidence" value="ECO:0007669"/>
    <property type="project" value="TreeGrafter"/>
</dbReference>
<dbReference type="EMBL" id="UYRS01004594">
    <property type="protein sequence ID" value="VDK26801.1"/>
    <property type="molecule type" value="Genomic_DNA"/>
</dbReference>
<evidence type="ECO:0000313" key="2">
    <source>
        <dbReference type="Proteomes" id="UP000282613"/>
    </source>
</evidence>
<protein>
    <submittedName>
        <fullName evidence="3">EF-hand domain-containing protein</fullName>
    </submittedName>
</protein>
<dbReference type="GO" id="GO:0042383">
    <property type="term" value="C:sarcolemma"/>
    <property type="evidence" value="ECO:0007669"/>
    <property type="project" value="TreeGrafter"/>
</dbReference>
<dbReference type="STRING" id="60517.A0A0R3VZY9"/>
<dbReference type="Proteomes" id="UP000282613">
    <property type="component" value="Unassembled WGS sequence"/>
</dbReference>
<dbReference type="GO" id="GO:0005790">
    <property type="term" value="C:smooth endoplasmic reticulum"/>
    <property type="evidence" value="ECO:0007669"/>
    <property type="project" value="TreeGrafter"/>
</dbReference>
<dbReference type="PANTHER" id="PTHR46399:SF8">
    <property type="entry name" value="B30.2_SPRY DOMAIN-CONTAINING PROTEIN"/>
    <property type="match status" value="1"/>
</dbReference>
<reference evidence="3" key="1">
    <citation type="submission" date="2017-02" db="UniProtKB">
        <authorList>
            <consortium name="WormBaseParasite"/>
        </authorList>
    </citation>
    <scope>IDENTIFICATION</scope>
</reference>
<dbReference type="GO" id="GO:0006941">
    <property type="term" value="P:striated muscle contraction"/>
    <property type="evidence" value="ECO:0007669"/>
    <property type="project" value="TreeGrafter"/>
</dbReference>
<sequence length="142" mass="15863">MEKITCIMGCADANLDGKIGLQEFTKRSYNPARDIVFNLALPLTSLSEHISGDIGLERLLQKAKGMQEMFGPLLGRIEITNKEGRIERVYFEESKRTFNHSVVGKSGDKKKLEGFVNFAEAAIFEMQHAQGINGNDEKLQIS</sequence>
<evidence type="ECO:0000313" key="1">
    <source>
        <dbReference type="EMBL" id="VDK26801.1"/>
    </source>
</evidence>
<dbReference type="GO" id="GO:0014808">
    <property type="term" value="P:release of sequestered calcium ion into cytosol by sarcoplasmic reticulum"/>
    <property type="evidence" value="ECO:0007669"/>
    <property type="project" value="TreeGrafter"/>
</dbReference>
<dbReference type="GO" id="GO:0030018">
    <property type="term" value="C:Z disc"/>
    <property type="evidence" value="ECO:0007669"/>
    <property type="project" value="TreeGrafter"/>
</dbReference>
<accession>A0A0R3VZY9</accession>
<reference evidence="1 2" key="2">
    <citation type="submission" date="2018-11" db="EMBL/GenBank/DDBJ databases">
        <authorList>
            <consortium name="Pathogen Informatics"/>
        </authorList>
    </citation>
    <scope>NUCLEOTIDE SEQUENCE [LARGE SCALE GENOMIC DNA]</scope>
</reference>
<evidence type="ECO:0000313" key="3">
    <source>
        <dbReference type="WBParaSite" id="TASK_0000298301-mRNA-1"/>
    </source>
</evidence>
<dbReference type="PANTHER" id="PTHR46399">
    <property type="entry name" value="B30.2/SPRY DOMAIN-CONTAINING PROTEIN"/>
    <property type="match status" value="1"/>
</dbReference>
<dbReference type="WBParaSite" id="TASK_0000298301-mRNA-1">
    <property type="protein sequence ID" value="TASK_0000298301-mRNA-1"/>
    <property type="gene ID" value="TASK_0000298301"/>
</dbReference>
<dbReference type="AlphaFoldDB" id="A0A0R3VZY9"/>
<organism evidence="3">
    <name type="scientific">Taenia asiatica</name>
    <name type="common">Asian tapeworm</name>
    <dbReference type="NCBI Taxonomy" id="60517"/>
    <lineage>
        <taxon>Eukaryota</taxon>
        <taxon>Metazoa</taxon>
        <taxon>Spiralia</taxon>
        <taxon>Lophotrochozoa</taxon>
        <taxon>Platyhelminthes</taxon>
        <taxon>Cestoda</taxon>
        <taxon>Eucestoda</taxon>
        <taxon>Cyclophyllidea</taxon>
        <taxon>Taeniidae</taxon>
        <taxon>Taenia</taxon>
    </lineage>
</organism>
<dbReference type="InterPro" id="IPR015925">
    <property type="entry name" value="Ryanodine_IP3_receptor"/>
</dbReference>
<dbReference type="OrthoDB" id="258495at2759"/>
<name>A0A0R3VZY9_TAEAS</name>
<dbReference type="GO" id="GO:0033017">
    <property type="term" value="C:sarcoplasmic reticulum membrane"/>
    <property type="evidence" value="ECO:0007669"/>
    <property type="project" value="TreeGrafter"/>
</dbReference>
<gene>
    <name evidence="1" type="ORF">TASK_LOCUS2984</name>
</gene>